<evidence type="ECO:0000313" key="3">
    <source>
        <dbReference type="Proteomes" id="UP001153069"/>
    </source>
</evidence>
<evidence type="ECO:0000313" key="2">
    <source>
        <dbReference type="EMBL" id="CAB9517425.1"/>
    </source>
</evidence>
<proteinExistence type="predicted"/>
<evidence type="ECO:0000256" key="1">
    <source>
        <dbReference type="SAM" id="Phobius"/>
    </source>
</evidence>
<accession>A0A9N8EBM6</accession>
<gene>
    <name evidence="2" type="ORF">SEMRO_855_G211480.1</name>
</gene>
<dbReference type="EMBL" id="CAICTM010000854">
    <property type="protein sequence ID" value="CAB9517425.1"/>
    <property type="molecule type" value="Genomic_DNA"/>
</dbReference>
<keyword evidence="3" id="KW-1185">Reference proteome</keyword>
<dbReference type="Proteomes" id="UP001153069">
    <property type="component" value="Unassembled WGS sequence"/>
</dbReference>
<reference evidence="2" key="1">
    <citation type="submission" date="2020-06" db="EMBL/GenBank/DDBJ databases">
        <authorList>
            <consortium name="Plant Systems Biology data submission"/>
        </authorList>
    </citation>
    <scope>NUCLEOTIDE SEQUENCE</scope>
    <source>
        <strain evidence="2">D6</strain>
    </source>
</reference>
<protein>
    <submittedName>
        <fullName evidence="2">Uncharacterized protein</fullName>
    </submittedName>
</protein>
<keyword evidence="1" id="KW-1133">Transmembrane helix</keyword>
<dbReference type="AlphaFoldDB" id="A0A9N8EBM6"/>
<keyword evidence="1" id="KW-0472">Membrane</keyword>
<feature type="transmembrane region" description="Helical" evidence="1">
    <location>
        <begin position="54"/>
        <end position="79"/>
    </location>
</feature>
<sequence>MEGSRRESVEQIPVPTIRLVPRQHQVQPMAMDTYSNFPTKQLATEAPPKKPSKWLWPLALLVLALHLIGLGILIGYGIWGLRSSSSEDSEAAAESPDRDTSIVGFHQDTIPPQSLAVDVSASANTERPSVATTITIPPQSLAVVPTAGPATMAPTSANPTLGFAGCMGIPHSEVARDINNPLDAGTFGGSAHCYDFAYMCQAAEWVPFFTDSGTTSKWFIATAFCEASHCAPGAGPGNVEHNVKLKVPPGVDYKLNVYKVDSFAPYDMYYPNYRDAAEEEGMAMQEVIVSTIDDSAQYYIHVEYRSGSSCAPWTLQIDGHQCD</sequence>
<comment type="caution">
    <text evidence="2">The sequence shown here is derived from an EMBL/GenBank/DDBJ whole genome shotgun (WGS) entry which is preliminary data.</text>
</comment>
<name>A0A9N8EBM6_9STRA</name>
<keyword evidence="1" id="KW-0812">Transmembrane</keyword>
<organism evidence="2 3">
    <name type="scientific">Seminavis robusta</name>
    <dbReference type="NCBI Taxonomy" id="568900"/>
    <lineage>
        <taxon>Eukaryota</taxon>
        <taxon>Sar</taxon>
        <taxon>Stramenopiles</taxon>
        <taxon>Ochrophyta</taxon>
        <taxon>Bacillariophyta</taxon>
        <taxon>Bacillariophyceae</taxon>
        <taxon>Bacillariophycidae</taxon>
        <taxon>Naviculales</taxon>
        <taxon>Naviculaceae</taxon>
        <taxon>Seminavis</taxon>
    </lineage>
</organism>